<keyword evidence="2" id="KW-1133">Transmembrane helix</keyword>
<name>A0A0H5NHT3_NOCFR</name>
<dbReference type="RefSeq" id="WP_060590759.1">
    <property type="nucleotide sequence ID" value="NZ_CP031418.1"/>
</dbReference>
<keyword evidence="2" id="KW-0812">Transmembrane</keyword>
<feature type="transmembrane region" description="Helical" evidence="2">
    <location>
        <begin position="88"/>
        <end position="112"/>
    </location>
</feature>
<evidence type="ECO:0000256" key="2">
    <source>
        <dbReference type="SAM" id="Phobius"/>
    </source>
</evidence>
<evidence type="ECO:0000313" key="3">
    <source>
        <dbReference type="EMBL" id="CRY74799.1"/>
    </source>
</evidence>
<feature type="transmembrane region" description="Helical" evidence="2">
    <location>
        <begin position="235"/>
        <end position="257"/>
    </location>
</feature>
<sequence>MSTTVVRSPRHRQPVARPPRGRMHRPLLVMVTAMAALALVCLAGMLVDDRVLLGESVWRKPFKFAVAFAVYGLTLAWLLALPHRGRRITWWLGTLFAVTGIVDVGFIALQAARGTFSHFNTADDPVNAVGQMVFTSGVPGLFLASLLIGAVIARQRPADLPTTRAIHGGLALAVTGMALAYTMGFTGGRRVRDADGEIVELSAGHTVHDGTDGNAALDAGLPLTGWSTVGGDLRIPHFVGLHGIQVLLATVLVLGLLARRRPWLRPQRVRARLVGVVALGYAGLLGLVFWQAMRAQPLLRPDAWTLLAAAALTAAVAAGVAAVRAGARVDAAVRADAAVQVNAAVRPRG</sequence>
<reference evidence="4" key="1">
    <citation type="submission" date="2015-03" db="EMBL/GenBank/DDBJ databases">
        <authorList>
            <consortium name="Pathogen Informatics"/>
        </authorList>
    </citation>
    <scope>NUCLEOTIDE SEQUENCE [LARGE SCALE GENOMIC DNA]</scope>
    <source>
        <strain evidence="4">NCTC11134</strain>
    </source>
</reference>
<organism evidence="3 4">
    <name type="scientific">Nocardia farcinica</name>
    <dbReference type="NCBI Taxonomy" id="37329"/>
    <lineage>
        <taxon>Bacteria</taxon>
        <taxon>Bacillati</taxon>
        <taxon>Actinomycetota</taxon>
        <taxon>Actinomycetes</taxon>
        <taxon>Mycobacteriales</taxon>
        <taxon>Nocardiaceae</taxon>
        <taxon>Nocardia</taxon>
    </lineage>
</organism>
<feature type="transmembrane region" description="Helical" evidence="2">
    <location>
        <begin position="269"/>
        <end position="291"/>
    </location>
</feature>
<proteinExistence type="predicted"/>
<feature type="transmembrane region" description="Helical" evidence="2">
    <location>
        <begin position="165"/>
        <end position="183"/>
    </location>
</feature>
<evidence type="ECO:0000313" key="4">
    <source>
        <dbReference type="Proteomes" id="UP000057820"/>
    </source>
</evidence>
<feature type="transmembrane region" description="Helical" evidence="2">
    <location>
        <begin position="62"/>
        <end position="81"/>
    </location>
</feature>
<dbReference type="EMBL" id="LN868938">
    <property type="protein sequence ID" value="CRY74799.1"/>
    <property type="molecule type" value="Genomic_DNA"/>
</dbReference>
<evidence type="ECO:0000256" key="1">
    <source>
        <dbReference type="SAM" id="MobiDB-lite"/>
    </source>
</evidence>
<dbReference type="AlphaFoldDB" id="A0A0H5NHT3"/>
<protein>
    <submittedName>
        <fullName evidence="3">Uncharacterized protein</fullName>
    </submittedName>
</protein>
<feature type="compositionally biased region" description="Basic residues" evidence="1">
    <location>
        <begin position="8"/>
        <end position="20"/>
    </location>
</feature>
<feature type="transmembrane region" description="Helical" evidence="2">
    <location>
        <begin position="27"/>
        <end position="47"/>
    </location>
</feature>
<feature type="region of interest" description="Disordered" evidence="1">
    <location>
        <begin position="1"/>
        <end position="20"/>
    </location>
</feature>
<dbReference type="Proteomes" id="UP000057820">
    <property type="component" value="Chromosome 1"/>
</dbReference>
<feature type="transmembrane region" description="Helical" evidence="2">
    <location>
        <begin position="132"/>
        <end position="153"/>
    </location>
</feature>
<keyword evidence="2" id="KW-0472">Membrane</keyword>
<accession>A0A0H5NHT3</accession>
<gene>
    <name evidence="3" type="ORF">ERS450000_00960</name>
</gene>
<dbReference type="KEGG" id="nfr:ERS450000_00960"/>
<feature type="transmembrane region" description="Helical" evidence="2">
    <location>
        <begin position="303"/>
        <end position="323"/>
    </location>
</feature>